<keyword evidence="2" id="KW-1185">Reference proteome</keyword>
<comment type="caution">
    <text evidence="1">The sequence shown here is derived from an EMBL/GenBank/DDBJ whole genome shotgun (WGS) entry which is preliminary data.</text>
</comment>
<accession>A0ABV8WV88</accession>
<organism evidence="1 2">
    <name type="scientific">Gracilibacillus xinjiangensis</name>
    <dbReference type="NCBI Taxonomy" id="1193282"/>
    <lineage>
        <taxon>Bacteria</taxon>
        <taxon>Bacillati</taxon>
        <taxon>Bacillota</taxon>
        <taxon>Bacilli</taxon>
        <taxon>Bacillales</taxon>
        <taxon>Bacillaceae</taxon>
        <taxon>Gracilibacillus</taxon>
    </lineage>
</organism>
<protein>
    <recommendedName>
        <fullName evidence="3">RAMA domain-containing protein</fullName>
    </recommendedName>
</protein>
<dbReference type="Gene3D" id="3.40.1350.10">
    <property type="match status" value="1"/>
</dbReference>
<gene>
    <name evidence="1" type="ORF">ACFOY7_05445</name>
</gene>
<sequence>MYLIKSEEAISVENTSFSDINMTERDVEELIKNNTNLITEDESMLIVGQQVRNSSNGICDLVGINQNGDLVLIEIKRDRKDMENRKEAFEFQAIRYAAGFATIKDIDDLISKIYAPFLEKNINSNREISLTITELANRNIENFFQENNISIEDFNERQQIILIASDFDEQTKSAVAWLNSNGVEIYCYKLIPYKINEDIYIDSKRILPLEQYDDYYVDLESKHSSKITRKRQIKRKTLPRINEMLEWGVVKTGDILKVKNHDSTALLLETGNVKVNDEIKSIQQWLKEVTEWSSVATYAFTFHVEKKKTLSEIRKEYMESNKS</sequence>
<evidence type="ECO:0000313" key="2">
    <source>
        <dbReference type="Proteomes" id="UP001595882"/>
    </source>
</evidence>
<reference evidence="2" key="1">
    <citation type="journal article" date="2019" name="Int. J. Syst. Evol. Microbiol.">
        <title>The Global Catalogue of Microorganisms (GCM) 10K type strain sequencing project: providing services to taxonomists for standard genome sequencing and annotation.</title>
        <authorList>
            <consortium name="The Broad Institute Genomics Platform"/>
            <consortium name="The Broad Institute Genome Sequencing Center for Infectious Disease"/>
            <person name="Wu L."/>
            <person name="Ma J."/>
        </authorList>
    </citation>
    <scope>NUCLEOTIDE SEQUENCE [LARGE SCALE GENOMIC DNA]</scope>
    <source>
        <strain evidence="2">CCUG 37865</strain>
    </source>
</reference>
<name>A0ABV8WV88_9BACI</name>
<evidence type="ECO:0000313" key="1">
    <source>
        <dbReference type="EMBL" id="MFC4402511.1"/>
    </source>
</evidence>
<dbReference type="Proteomes" id="UP001595882">
    <property type="component" value="Unassembled WGS sequence"/>
</dbReference>
<dbReference type="InterPro" id="IPR011856">
    <property type="entry name" value="tRNA_endonuc-like_dom_sf"/>
</dbReference>
<proteinExistence type="predicted"/>
<dbReference type="RefSeq" id="WP_390250172.1">
    <property type="nucleotide sequence ID" value="NZ_JBHSDT010000004.1"/>
</dbReference>
<evidence type="ECO:0008006" key="3">
    <source>
        <dbReference type="Google" id="ProtNLM"/>
    </source>
</evidence>
<dbReference type="EMBL" id="JBHSDT010000004">
    <property type="protein sequence ID" value="MFC4402511.1"/>
    <property type="molecule type" value="Genomic_DNA"/>
</dbReference>